<dbReference type="Pfam" id="PF06620">
    <property type="entry name" value="DUF1150"/>
    <property type="match status" value="1"/>
</dbReference>
<keyword evidence="2" id="KW-1185">Reference proteome</keyword>
<proteinExistence type="predicted"/>
<organism evidence="1 2">
    <name type="scientific">Thetidibacter halocola</name>
    <dbReference type="NCBI Taxonomy" id="2827239"/>
    <lineage>
        <taxon>Bacteria</taxon>
        <taxon>Pseudomonadati</taxon>
        <taxon>Pseudomonadota</taxon>
        <taxon>Alphaproteobacteria</taxon>
        <taxon>Rhodobacterales</taxon>
        <taxon>Roseobacteraceae</taxon>
        <taxon>Thetidibacter</taxon>
    </lineage>
</organism>
<dbReference type="AlphaFoldDB" id="A0A8J7WIJ6"/>
<protein>
    <submittedName>
        <fullName evidence="1">DUF1150 domain-containing protein</fullName>
    </submittedName>
</protein>
<gene>
    <name evidence="1" type="ORF">KB874_17615</name>
</gene>
<dbReference type="Proteomes" id="UP000681356">
    <property type="component" value="Unassembled WGS sequence"/>
</dbReference>
<dbReference type="InterPro" id="IPR009531">
    <property type="entry name" value="DUF1150"/>
</dbReference>
<dbReference type="RefSeq" id="WP_212537868.1">
    <property type="nucleotide sequence ID" value="NZ_JAGTUU010000007.1"/>
</dbReference>
<evidence type="ECO:0000313" key="2">
    <source>
        <dbReference type="Proteomes" id="UP000681356"/>
    </source>
</evidence>
<evidence type="ECO:0000313" key="1">
    <source>
        <dbReference type="EMBL" id="MBS0125906.1"/>
    </source>
</evidence>
<accession>A0A8J7WIJ6</accession>
<sequence>MDTKHDLSNLGDDRIVYVRSVKAQDLPEDVRAQLGGLDHLYAVHNSDGERLALVKDRKLAFALARQNDLAPVTVH</sequence>
<dbReference type="EMBL" id="JAGTUU010000007">
    <property type="protein sequence ID" value="MBS0125906.1"/>
    <property type="molecule type" value="Genomic_DNA"/>
</dbReference>
<comment type="caution">
    <text evidence="1">The sequence shown here is derived from an EMBL/GenBank/DDBJ whole genome shotgun (WGS) entry which is preliminary data.</text>
</comment>
<name>A0A8J7WIJ6_9RHOB</name>
<reference evidence="1" key="1">
    <citation type="submission" date="2021-04" db="EMBL/GenBank/DDBJ databases">
        <authorList>
            <person name="Yoon J."/>
        </authorList>
    </citation>
    <scope>NUCLEOTIDE SEQUENCE</scope>
    <source>
        <strain evidence="1">KMU-90</strain>
    </source>
</reference>